<feature type="zinc finger region" description="CR-type" evidence="13">
    <location>
        <begin position="133"/>
        <end position="212"/>
    </location>
</feature>
<dbReference type="FunFam" id="2.60.260.20:FF:000005">
    <property type="entry name" value="Chaperone protein dnaJ 1, mitochondrial"/>
    <property type="match status" value="1"/>
</dbReference>
<dbReference type="InterPro" id="IPR001623">
    <property type="entry name" value="DnaJ_domain"/>
</dbReference>
<protein>
    <recommendedName>
        <fullName evidence="11 12">Chaperone protein DnaJ</fullName>
    </recommendedName>
</protein>
<comment type="similarity">
    <text evidence="10 12">Belongs to the DnaJ family.</text>
</comment>
<feature type="binding site" evidence="12">
    <location>
        <position position="167"/>
    </location>
    <ligand>
        <name>Zn(2+)</name>
        <dbReference type="ChEBI" id="CHEBI:29105"/>
        <label>2</label>
    </ligand>
</feature>
<dbReference type="FunFam" id="2.10.230.10:FF:000002">
    <property type="entry name" value="Molecular chaperone DnaJ"/>
    <property type="match status" value="1"/>
</dbReference>
<accession>A0A2U8BSJ8</accession>
<evidence type="ECO:0000256" key="9">
    <source>
        <dbReference type="ARBA" id="ARBA00053423"/>
    </source>
</evidence>
<dbReference type="GO" id="GO:0051082">
    <property type="term" value="F:unfolded protein binding"/>
    <property type="evidence" value="ECO:0007669"/>
    <property type="project" value="UniProtKB-UniRule"/>
</dbReference>
<dbReference type="SUPFAM" id="SSF49493">
    <property type="entry name" value="HSP40/DnaJ peptide-binding domain"/>
    <property type="match status" value="2"/>
</dbReference>
<reference evidence="16 17" key="1">
    <citation type="journal article" date="2018" name="Genome Biol. Evol.">
        <title>The Genome Sequence of "Candidatus Fokinia solitaria": Insights on Reductive Evolution in Rickettsiales.</title>
        <authorList>
            <person name="Floriano A.M."/>
            <person name="Castelli M."/>
            <person name="Krenek S."/>
            <person name="Berendonk T.U."/>
            <person name="Bazzocchi C."/>
            <person name="Petroni G."/>
            <person name="Sassera D."/>
        </authorList>
    </citation>
    <scope>NUCLEOTIDE SEQUENCE [LARGE SCALE GENOMIC DNA]</scope>
    <source>
        <strain evidence="16">Rio ETE_ALG 3VII</strain>
    </source>
</reference>
<dbReference type="PANTHER" id="PTHR43096">
    <property type="entry name" value="DNAJ HOMOLOG 1, MITOCHONDRIAL-RELATED"/>
    <property type="match status" value="1"/>
</dbReference>
<dbReference type="NCBIfam" id="TIGR02349">
    <property type="entry name" value="DnaJ_bact"/>
    <property type="match status" value="1"/>
</dbReference>
<dbReference type="InterPro" id="IPR036410">
    <property type="entry name" value="HSP_DnaJ_Cys-rich_dom_sf"/>
</dbReference>
<dbReference type="Pfam" id="PF00684">
    <property type="entry name" value="DnaJ_CXXCXGXG"/>
    <property type="match status" value="1"/>
</dbReference>
<dbReference type="CDD" id="cd10719">
    <property type="entry name" value="DnaJ_zf"/>
    <property type="match status" value="1"/>
</dbReference>
<dbReference type="Gene3D" id="1.10.287.110">
    <property type="entry name" value="DnaJ domain"/>
    <property type="match status" value="1"/>
</dbReference>
<dbReference type="GO" id="GO:0031072">
    <property type="term" value="F:heat shock protein binding"/>
    <property type="evidence" value="ECO:0007669"/>
    <property type="project" value="InterPro"/>
</dbReference>
<feature type="repeat" description="CXXCXGXG motif" evidence="12">
    <location>
        <begin position="164"/>
        <end position="171"/>
    </location>
</feature>
<dbReference type="CDD" id="cd06257">
    <property type="entry name" value="DnaJ"/>
    <property type="match status" value="1"/>
</dbReference>
<dbReference type="CDD" id="cd10747">
    <property type="entry name" value="DnaJ_C"/>
    <property type="match status" value="1"/>
</dbReference>
<keyword evidence="17" id="KW-1185">Reference proteome</keyword>
<feature type="repeat" description="CXXCXGXG motif" evidence="12">
    <location>
        <begin position="146"/>
        <end position="153"/>
    </location>
</feature>
<dbReference type="OrthoDB" id="9779889at2"/>
<dbReference type="GO" id="GO:0006260">
    <property type="term" value="P:DNA replication"/>
    <property type="evidence" value="ECO:0007669"/>
    <property type="project" value="UniProtKB-KW"/>
</dbReference>
<dbReference type="InterPro" id="IPR018253">
    <property type="entry name" value="DnaJ_domain_CS"/>
</dbReference>
<comment type="subunit">
    <text evidence="12">Homodimer.</text>
</comment>
<proteinExistence type="inferred from homology"/>
<dbReference type="FunFam" id="1.10.287.110:FF:000034">
    <property type="entry name" value="Chaperone protein DnaJ"/>
    <property type="match status" value="1"/>
</dbReference>
<name>A0A2U8BSJ8_9RICK</name>
<evidence type="ECO:0000256" key="4">
    <source>
        <dbReference type="ARBA" id="ARBA00022737"/>
    </source>
</evidence>
<evidence type="ECO:0000256" key="1">
    <source>
        <dbReference type="ARBA" id="ARBA00022490"/>
    </source>
</evidence>
<dbReference type="EMBL" id="CP025989">
    <property type="protein sequence ID" value="AWD33336.1"/>
    <property type="molecule type" value="Genomic_DNA"/>
</dbReference>
<keyword evidence="8 12" id="KW-0143">Chaperone</keyword>
<evidence type="ECO:0000256" key="8">
    <source>
        <dbReference type="ARBA" id="ARBA00023186"/>
    </source>
</evidence>
<dbReference type="PROSITE" id="PS00636">
    <property type="entry name" value="DNAJ_1"/>
    <property type="match status" value="1"/>
</dbReference>
<dbReference type="NCBIfam" id="NF008035">
    <property type="entry name" value="PRK10767.1"/>
    <property type="match status" value="1"/>
</dbReference>
<evidence type="ECO:0000313" key="17">
    <source>
        <dbReference type="Proteomes" id="UP000244519"/>
    </source>
</evidence>
<dbReference type="GO" id="GO:0008270">
    <property type="term" value="F:zinc ion binding"/>
    <property type="evidence" value="ECO:0007669"/>
    <property type="project" value="UniProtKB-UniRule"/>
</dbReference>
<feature type="binding site" evidence="12">
    <location>
        <position position="200"/>
    </location>
    <ligand>
        <name>Zn(2+)</name>
        <dbReference type="ChEBI" id="CHEBI:29105"/>
        <label>1</label>
    </ligand>
</feature>
<feature type="domain" description="CR-type" evidence="15">
    <location>
        <begin position="133"/>
        <end position="212"/>
    </location>
</feature>
<dbReference type="GO" id="GO:0009408">
    <property type="term" value="P:response to heat"/>
    <property type="evidence" value="ECO:0007669"/>
    <property type="project" value="InterPro"/>
</dbReference>
<feature type="binding site" evidence="12">
    <location>
        <position position="186"/>
    </location>
    <ligand>
        <name>Zn(2+)</name>
        <dbReference type="ChEBI" id="CHEBI:29105"/>
        <label>2</label>
    </ligand>
</feature>
<dbReference type="GO" id="GO:0042026">
    <property type="term" value="P:protein refolding"/>
    <property type="evidence" value="ECO:0007669"/>
    <property type="project" value="TreeGrafter"/>
</dbReference>
<dbReference type="PROSITE" id="PS51188">
    <property type="entry name" value="ZF_CR"/>
    <property type="match status" value="1"/>
</dbReference>
<evidence type="ECO:0000256" key="7">
    <source>
        <dbReference type="ARBA" id="ARBA00023016"/>
    </source>
</evidence>
<dbReference type="AlphaFoldDB" id="A0A2U8BSJ8"/>
<dbReference type="SMART" id="SM00271">
    <property type="entry name" value="DnaJ"/>
    <property type="match status" value="1"/>
</dbReference>
<feature type="binding site" evidence="12">
    <location>
        <position position="146"/>
    </location>
    <ligand>
        <name>Zn(2+)</name>
        <dbReference type="ChEBI" id="CHEBI:29105"/>
        <label>1</label>
    </ligand>
</feature>
<dbReference type="HAMAP" id="MF_01152">
    <property type="entry name" value="DnaJ"/>
    <property type="match status" value="1"/>
</dbReference>
<evidence type="ECO:0000256" key="3">
    <source>
        <dbReference type="ARBA" id="ARBA00022723"/>
    </source>
</evidence>
<dbReference type="PRINTS" id="PR00625">
    <property type="entry name" value="JDOMAIN"/>
</dbReference>
<feature type="repeat" description="CXXCXGXG motif" evidence="12">
    <location>
        <begin position="200"/>
        <end position="207"/>
    </location>
</feature>
<sequence length="372" mass="41615">MSDKDYYKVLGVSRSADTDEIKKAYRKLAMQYHPDRNNGDKKAEQKFKEINEAYETLSDSTKRASYDKFGSAGAGHGFSSANSSHDFSDFSDFFSGIFNEFSGGRRQKKRPMESPGADLKYDLSITLEDAYNGKKHPIEFRSYVRCGDCTGTGGKNGDKNFIECSHCKGSGTMQYQQGFFAVQNTCKYCNGCGYDLKNPCPTCKGTGRVQKDRSISVSIPKGIRSGDKIKIQNEGEAGIRGGMSGSLFVFIEVMGHEFYKRNGNDLECEVPVKFHVAALGGEVEFYNIDKNLIKIQIPEGTQSSAVFRLKQKGMPVVNYSNYGDLYVRIKVEVPTKLTESQKDILKHFAESTQDNSYPSVTGFFSRIRDMFK</sequence>
<feature type="domain" description="J" evidence="14">
    <location>
        <begin position="5"/>
        <end position="70"/>
    </location>
</feature>
<comment type="domain">
    <text evidence="12">The J domain is necessary and sufficient to stimulate DnaK ATPase activity. Zinc center 1 plays an important role in the autonomous, DnaK-independent chaperone activity of DnaJ. Zinc center 2 is essential for interaction with DnaK and for DnaJ activity.</text>
</comment>
<dbReference type="Pfam" id="PF00226">
    <property type="entry name" value="DnaJ"/>
    <property type="match status" value="1"/>
</dbReference>
<keyword evidence="7 12" id="KW-0346">Stress response</keyword>
<gene>
    <name evidence="12" type="primary">dnaJ</name>
    <name evidence="16" type="ORF">Fsol_00548</name>
</gene>
<dbReference type="Gene3D" id="2.10.230.10">
    <property type="entry name" value="Heat shock protein DnaJ, cysteine-rich domain"/>
    <property type="match status" value="1"/>
</dbReference>
<feature type="binding site" evidence="12">
    <location>
        <position position="164"/>
    </location>
    <ligand>
        <name>Zn(2+)</name>
        <dbReference type="ChEBI" id="CHEBI:29105"/>
        <label>2</label>
    </ligand>
</feature>
<dbReference type="GO" id="GO:0005524">
    <property type="term" value="F:ATP binding"/>
    <property type="evidence" value="ECO:0007669"/>
    <property type="project" value="InterPro"/>
</dbReference>
<dbReference type="SUPFAM" id="SSF46565">
    <property type="entry name" value="Chaperone J-domain"/>
    <property type="match status" value="1"/>
</dbReference>
<keyword evidence="6 12" id="KW-0862">Zinc</keyword>
<evidence type="ECO:0000256" key="10">
    <source>
        <dbReference type="ARBA" id="ARBA00061004"/>
    </source>
</evidence>
<dbReference type="PANTHER" id="PTHR43096:SF48">
    <property type="entry name" value="CHAPERONE PROTEIN DNAJ"/>
    <property type="match status" value="1"/>
</dbReference>
<dbReference type="InterPro" id="IPR001305">
    <property type="entry name" value="HSP_DnaJ_Cys-rich_dom"/>
</dbReference>
<keyword evidence="5 12" id="KW-0863">Zinc-finger</keyword>
<dbReference type="InterPro" id="IPR002939">
    <property type="entry name" value="DnaJ_C"/>
</dbReference>
<evidence type="ECO:0000256" key="12">
    <source>
        <dbReference type="HAMAP-Rule" id="MF_01152"/>
    </source>
</evidence>
<dbReference type="KEGG" id="fso:Fsol_00548"/>
<comment type="subcellular location">
    <subcellularLocation>
        <location evidence="12">Cytoplasm</location>
    </subcellularLocation>
</comment>
<feature type="binding site" evidence="12">
    <location>
        <position position="189"/>
    </location>
    <ligand>
        <name>Zn(2+)</name>
        <dbReference type="ChEBI" id="CHEBI:29105"/>
        <label>2</label>
    </ligand>
</feature>
<feature type="binding site" evidence="12">
    <location>
        <position position="149"/>
    </location>
    <ligand>
        <name>Zn(2+)</name>
        <dbReference type="ChEBI" id="CHEBI:29105"/>
        <label>1</label>
    </ligand>
</feature>
<dbReference type="RefSeq" id="WP_108673351.1">
    <property type="nucleotide sequence ID" value="NZ_CP025989.1"/>
</dbReference>
<evidence type="ECO:0000256" key="2">
    <source>
        <dbReference type="ARBA" id="ARBA00022705"/>
    </source>
</evidence>
<evidence type="ECO:0000256" key="5">
    <source>
        <dbReference type="ARBA" id="ARBA00022771"/>
    </source>
</evidence>
<dbReference type="SUPFAM" id="SSF57938">
    <property type="entry name" value="DnaJ/Hsp40 cysteine-rich domain"/>
    <property type="match status" value="1"/>
</dbReference>
<keyword evidence="3 12" id="KW-0479">Metal-binding</keyword>
<comment type="function">
    <text evidence="9 12">Participates actively in the response to hyperosmotic and heat shock by preventing the aggregation of stress-denatured proteins and by disaggregating proteins, also in an autonomous, DnaK-independent fashion. Unfolded proteins bind initially to DnaJ; upon interaction with the DnaJ-bound protein, DnaK hydrolyzes its bound ATP, resulting in the formation of a stable complex. GrpE releases ADP from DnaK; ATP binding to DnaK triggers the release of the substrate protein, thus completing the reaction cycle. Several rounds of ATP-dependent interactions between DnaJ, DnaK and GrpE are required for fully efficient folding. Also involved, together with DnaK and GrpE, in the DNA replication of plasmids through activation of initiation proteins.</text>
</comment>
<dbReference type="Proteomes" id="UP000244519">
    <property type="component" value="Chromosome"/>
</dbReference>
<keyword evidence="2 12" id="KW-0235">DNA replication</keyword>
<dbReference type="Pfam" id="PF01556">
    <property type="entry name" value="DnaJ_C"/>
    <property type="match status" value="1"/>
</dbReference>
<dbReference type="InterPro" id="IPR012724">
    <property type="entry name" value="DnaJ"/>
</dbReference>
<dbReference type="InterPro" id="IPR036869">
    <property type="entry name" value="J_dom_sf"/>
</dbReference>
<keyword evidence="4 12" id="KW-0677">Repeat</keyword>
<evidence type="ECO:0000256" key="13">
    <source>
        <dbReference type="PROSITE-ProRule" id="PRU00546"/>
    </source>
</evidence>
<keyword evidence="1 12" id="KW-0963">Cytoplasm</keyword>
<evidence type="ECO:0000259" key="14">
    <source>
        <dbReference type="PROSITE" id="PS50076"/>
    </source>
</evidence>
<dbReference type="PROSITE" id="PS50076">
    <property type="entry name" value="DNAJ_2"/>
    <property type="match status" value="1"/>
</dbReference>
<evidence type="ECO:0000256" key="6">
    <source>
        <dbReference type="ARBA" id="ARBA00022833"/>
    </source>
</evidence>
<organism evidence="16 17">
    <name type="scientific">Candidatus Fokinia solitaria</name>
    <dbReference type="NCBI Taxonomy" id="1802984"/>
    <lineage>
        <taxon>Bacteria</taxon>
        <taxon>Pseudomonadati</taxon>
        <taxon>Pseudomonadota</taxon>
        <taxon>Alphaproteobacteria</taxon>
        <taxon>Rickettsiales</taxon>
        <taxon>Candidatus Midichloriaceae</taxon>
        <taxon>Candidatus Fokinia</taxon>
    </lineage>
</organism>
<evidence type="ECO:0000256" key="11">
    <source>
        <dbReference type="ARBA" id="ARBA00067609"/>
    </source>
</evidence>
<evidence type="ECO:0000313" key="16">
    <source>
        <dbReference type="EMBL" id="AWD33336.1"/>
    </source>
</evidence>
<feature type="binding site" evidence="12">
    <location>
        <position position="203"/>
    </location>
    <ligand>
        <name>Zn(2+)</name>
        <dbReference type="ChEBI" id="CHEBI:29105"/>
        <label>1</label>
    </ligand>
</feature>
<dbReference type="Gene3D" id="2.60.260.20">
    <property type="entry name" value="Urease metallochaperone UreE, N-terminal domain"/>
    <property type="match status" value="2"/>
</dbReference>
<comment type="cofactor">
    <cofactor evidence="12">
        <name>Zn(2+)</name>
        <dbReference type="ChEBI" id="CHEBI:29105"/>
    </cofactor>
    <text evidence="12">Binds 2 Zn(2+) ions per monomer.</text>
</comment>
<dbReference type="GO" id="GO:0005737">
    <property type="term" value="C:cytoplasm"/>
    <property type="evidence" value="ECO:0007669"/>
    <property type="project" value="UniProtKB-SubCell"/>
</dbReference>
<feature type="repeat" description="CXXCXGXG motif" evidence="12">
    <location>
        <begin position="186"/>
        <end position="193"/>
    </location>
</feature>
<dbReference type="InterPro" id="IPR008971">
    <property type="entry name" value="HSP40/DnaJ_pept-bd"/>
</dbReference>
<evidence type="ECO:0000259" key="15">
    <source>
        <dbReference type="PROSITE" id="PS51188"/>
    </source>
</evidence>